<keyword evidence="3" id="KW-1185">Reference proteome</keyword>
<accession>A0AA88NZ69</accession>
<sequence length="124" mass="13852">MKERSRAEEEKAKVQIKKIQKYNEDRSLTLSGECGSDSWFQGSSVSSSLRSQLGLESGSVFWPPNSRCLSHTARCESEIIEKFNSFQLSPPNMSGDKRSDRRSLGSSGYGSLISQSRADSRSFF</sequence>
<reference evidence="2" key="1">
    <citation type="submission" date="2023-08" db="EMBL/GenBank/DDBJ databases">
        <title>Chromosome-level Genome Assembly of mud carp (Cirrhinus molitorella).</title>
        <authorList>
            <person name="Liu H."/>
        </authorList>
    </citation>
    <scope>NUCLEOTIDE SEQUENCE</scope>
    <source>
        <strain evidence="2">Prfri</strain>
        <tissue evidence="2">Muscle</tissue>
    </source>
</reference>
<protein>
    <submittedName>
        <fullName evidence="2">Uncharacterized protein</fullName>
    </submittedName>
</protein>
<evidence type="ECO:0000313" key="3">
    <source>
        <dbReference type="Proteomes" id="UP001187343"/>
    </source>
</evidence>
<name>A0AA88NZ69_9TELE</name>
<evidence type="ECO:0000313" key="2">
    <source>
        <dbReference type="EMBL" id="KAK2866947.1"/>
    </source>
</evidence>
<proteinExistence type="predicted"/>
<organism evidence="2 3">
    <name type="scientific">Cirrhinus molitorella</name>
    <name type="common">mud carp</name>
    <dbReference type="NCBI Taxonomy" id="172907"/>
    <lineage>
        <taxon>Eukaryota</taxon>
        <taxon>Metazoa</taxon>
        <taxon>Chordata</taxon>
        <taxon>Craniata</taxon>
        <taxon>Vertebrata</taxon>
        <taxon>Euteleostomi</taxon>
        <taxon>Actinopterygii</taxon>
        <taxon>Neopterygii</taxon>
        <taxon>Teleostei</taxon>
        <taxon>Ostariophysi</taxon>
        <taxon>Cypriniformes</taxon>
        <taxon>Cyprinidae</taxon>
        <taxon>Labeoninae</taxon>
        <taxon>Labeonini</taxon>
        <taxon>Cirrhinus</taxon>
    </lineage>
</organism>
<evidence type="ECO:0000256" key="1">
    <source>
        <dbReference type="SAM" id="MobiDB-lite"/>
    </source>
</evidence>
<feature type="region of interest" description="Disordered" evidence="1">
    <location>
        <begin position="86"/>
        <end position="124"/>
    </location>
</feature>
<dbReference type="AlphaFoldDB" id="A0AA88NZ69"/>
<feature type="compositionally biased region" description="Low complexity" evidence="1">
    <location>
        <begin position="104"/>
        <end position="117"/>
    </location>
</feature>
<dbReference type="EMBL" id="JAUYZG010000025">
    <property type="protein sequence ID" value="KAK2866947.1"/>
    <property type="molecule type" value="Genomic_DNA"/>
</dbReference>
<comment type="caution">
    <text evidence="2">The sequence shown here is derived from an EMBL/GenBank/DDBJ whole genome shotgun (WGS) entry which is preliminary data.</text>
</comment>
<dbReference type="Proteomes" id="UP001187343">
    <property type="component" value="Unassembled WGS sequence"/>
</dbReference>
<gene>
    <name evidence="2" type="ORF">Q8A67_025064</name>
</gene>